<keyword evidence="2" id="KW-1185">Reference proteome</keyword>
<dbReference type="Proteomes" id="UP001602119">
    <property type="component" value="Unassembled WGS sequence"/>
</dbReference>
<dbReference type="RefSeq" id="WP_387344055.1">
    <property type="nucleotide sequence ID" value="NZ_JBIAXI010000014.1"/>
</dbReference>
<comment type="caution">
    <text evidence="1">The sequence shown here is derived from an EMBL/GenBank/DDBJ whole genome shotgun (WGS) entry which is preliminary data.</text>
</comment>
<gene>
    <name evidence="1" type="ORF">ACFY05_23475</name>
</gene>
<protein>
    <submittedName>
        <fullName evidence="1">Uncharacterized protein</fullName>
    </submittedName>
</protein>
<reference evidence="1 2" key="1">
    <citation type="submission" date="2024-10" db="EMBL/GenBank/DDBJ databases">
        <title>The Natural Products Discovery Center: Release of the First 8490 Sequenced Strains for Exploring Actinobacteria Biosynthetic Diversity.</title>
        <authorList>
            <person name="Kalkreuter E."/>
            <person name="Kautsar S.A."/>
            <person name="Yang D."/>
            <person name="Bader C.D."/>
            <person name="Teijaro C.N."/>
            <person name="Fluegel L."/>
            <person name="Davis C.M."/>
            <person name="Simpson J.R."/>
            <person name="Lauterbach L."/>
            <person name="Steele A.D."/>
            <person name="Gui C."/>
            <person name="Meng S."/>
            <person name="Li G."/>
            <person name="Viehrig K."/>
            <person name="Ye F."/>
            <person name="Su P."/>
            <person name="Kiefer A.F."/>
            <person name="Nichols A."/>
            <person name="Cepeda A.J."/>
            <person name="Yan W."/>
            <person name="Fan B."/>
            <person name="Jiang Y."/>
            <person name="Adhikari A."/>
            <person name="Zheng C.-J."/>
            <person name="Schuster L."/>
            <person name="Cowan T.M."/>
            <person name="Smanski M.J."/>
            <person name="Chevrette M.G."/>
            <person name="De Carvalho L.P.S."/>
            <person name="Shen B."/>
        </authorList>
    </citation>
    <scope>NUCLEOTIDE SEQUENCE [LARGE SCALE GENOMIC DNA]</scope>
    <source>
        <strain evidence="1 2">NPDC001281</strain>
    </source>
</reference>
<accession>A0ABW6V934</accession>
<name>A0ABW6V934_MICFU</name>
<evidence type="ECO:0000313" key="2">
    <source>
        <dbReference type="Proteomes" id="UP001602119"/>
    </source>
</evidence>
<sequence>MRANSAGWARSAAASRRPFEGGVGDRVEALDLGVGQAVDVVDAAQRFRGGEGVQLLSGDVEGLAVVAGEVSAASFWLTVQPMTLRPSSAGKAGRSTPSVAWL</sequence>
<dbReference type="EMBL" id="JBIAXI010000014">
    <property type="protein sequence ID" value="MFF4775816.1"/>
    <property type="molecule type" value="Genomic_DNA"/>
</dbReference>
<proteinExistence type="predicted"/>
<organism evidence="1 2">
    <name type="scientific">Microtetraspora fusca</name>
    <dbReference type="NCBI Taxonomy" id="1997"/>
    <lineage>
        <taxon>Bacteria</taxon>
        <taxon>Bacillati</taxon>
        <taxon>Actinomycetota</taxon>
        <taxon>Actinomycetes</taxon>
        <taxon>Streptosporangiales</taxon>
        <taxon>Streptosporangiaceae</taxon>
        <taxon>Microtetraspora</taxon>
    </lineage>
</organism>
<evidence type="ECO:0000313" key="1">
    <source>
        <dbReference type="EMBL" id="MFF4775816.1"/>
    </source>
</evidence>